<dbReference type="HOGENOM" id="CLU_161274_0_0_9"/>
<dbReference type="GO" id="GO:0046872">
    <property type="term" value="F:metal ion binding"/>
    <property type="evidence" value="ECO:0007669"/>
    <property type="project" value="InterPro"/>
</dbReference>
<evidence type="ECO:0000313" key="1">
    <source>
        <dbReference type="EMBL" id="AIY84614.1"/>
    </source>
</evidence>
<dbReference type="EMBL" id="CP006905">
    <property type="protein sequence ID" value="AIY84614.1"/>
    <property type="molecule type" value="Genomic_DNA"/>
</dbReference>
<dbReference type="InterPro" id="IPR006121">
    <property type="entry name" value="HMA_dom"/>
</dbReference>
<dbReference type="STRING" id="1561.NPD11_2044"/>
<dbReference type="eggNOG" id="ENOG5030U2T">
    <property type="taxonomic scope" value="Bacteria"/>
</dbReference>
<sequence>MGIKEKMINQIIKIKVKEIRKGQIIFEMKCLKMVSKEFVIYEEFLHKALKKLKGITKVYVDMKERKIAVSFNEDEQYANKVIDWAEEVRCIGVKNSELIASKGKTDLEYVVKTIEKQLDDALRKYS</sequence>
<accession>A0A0A7FY97</accession>
<reference evidence="1 2" key="1">
    <citation type="journal article" date="2015" name="Infect. Genet. Evol.">
        <title>Genomic sequences of six botulinum neurotoxin-producing strains representing three clostridial species illustrate the mobility and diversity of botulinum neurotoxin genes.</title>
        <authorList>
            <person name="Smith T.J."/>
            <person name="Hill K.K."/>
            <person name="Xie G."/>
            <person name="Foley B.T."/>
            <person name="Williamson C.H."/>
            <person name="Foster J.T."/>
            <person name="Johnson S.L."/>
            <person name="Chertkov O."/>
            <person name="Teshima H."/>
            <person name="Gibbons H.S."/>
            <person name="Johnsky L.A."/>
            <person name="Karavis M.A."/>
            <person name="Smith L.A."/>
        </authorList>
    </citation>
    <scope>NUCLEOTIDE SEQUENCE [LARGE SCALE GENOMIC DNA]</scope>
    <source>
        <strain evidence="1">Sullivan</strain>
    </source>
</reference>
<dbReference type="CDD" id="cd00371">
    <property type="entry name" value="HMA"/>
    <property type="match status" value="1"/>
</dbReference>
<organism evidence="1 2">
    <name type="scientific">Clostridium baratii str. Sullivan</name>
    <dbReference type="NCBI Taxonomy" id="1415775"/>
    <lineage>
        <taxon>Bacteria</taxon>
        <taxon>Bacillati</taxon>
        <taxon>Bacillota</taxon>
        <taxon>Clostridia</taxon>
        <taxon>Eubacteriales</taxon>
        <taxon>Clostridiaceae</taxon>
        <taxon>Clostridium</taxon>
    </lineage>
</organism>
<dbReference type="AlphaFoldDB" id="A0A0A7FY97"/>
<gene>
    <name evidence="1" type="ORF">U729_947</name>
</gene>
<protein>
    <submittedName>
        <fullName evidence="1">Heavy-metal-associated domain protein</fullName>
    </submittedName>
</protein>
<keyword evidence="2" id="KW-1185">Reference proteome</keyword>
<dbReference type="OrthoDB" id="2053977at2"/>
<name>A0A0A7FY97_9CLOT</name>
<proteinExistence type="predicted"/>
<evidence type="ECO:0000313" key="2">
    <source>
        <dbReference type="Proteomes" id="UP000030635"/>
    </source>
</evidence>
<dbReference type="KEGG" id="cbv:U729_947"/>
<dbReference type="RefSeq" id="WP_039312095.1">
    <property type="nucleotide sequence ID" value="NZ_CP006905.1"/>
</dbReference>
<dbReference type="Proteomes" id="UP000030635">
    <property type="component" value="Chromosome"/>
</dbReference>